<dbReference type="PANTHER" id="PTHR34269:SF17">
    <property type="entry name" value="B3 DOMAIN PROTEIN"/>
    <property type="match status" value="1"/>
</dbReference>
<organism evidence="1 2">
    <name type="scientific">Arabidopsis thaliana x Arabidopsis arenosa</name>
    <dbReference type="NCBI Taxonomy" id="1240361"/>
    <lineage>
        <taxon>Eukaryota</taxon>
        <taxon>Viridiplantae</taxon>
        <taxon>Streptophyta</taxon>
        <taxon>Embryophyta</taxon>
        <taxon>Tracheophyta</taxon>
        <taxon>Spermatophyta</taxon>
        <taxon>Magnoliopsida</taxon>
        <taxon>eudicotyledons</taxon>
        <taxon>Gunneridae</taxon>
        <taxon>Pentapetalae</taxon>
        <taxon>rosids</taxon>
        <taxon>malvids</taxon>
        <taxon>Brassicales</taxon>
        <taxon>Brassicaceae</taxon>
        <taxon>Camelineae</taxon>
        <taxon>Arabidopsis</taxon>
    </lineage>
</organism>
<proteinExistence type="predicted"/>
<feature type="non-terminal residue" evidence="1">
    <location>
        <position position="115"/>
    </location>
</feature>
<dbReference type="AlphaFoldDB" id="A0A8T2C485"/>
<keyword evidence="1" id="KW-0238">DNA-binding</keyword>
<dbReference type="EMBL" id="JAEFBK010000006">
    <property type="protein sequence ID" value="KAG7594918.1"/>
    <property type="molecule type" value="Genomic_DNA"/>
</dbReference>
<keyword evidence="2" id="KW-1185">Reference proteome</keyword>
<dbReference type="GO" id="GO:0003677">
    <property type="term" value="F:DNA binding"/>
    <property type="evidence" value="ECO:0007669"/>
    <property type="project" value="UniProtKB-KW"/>
</dbReference>
<evidence type="ECO:0000313" key="1">
    <source>
        <dbReference type="EMBL" id="KAG7594918.1"/>
    </source>
</evidence>
<gene>
    <name evidence="1" type="ORF">ISN45_Aa01g036410</name>
</gene>
<protein>
    <submittedName>
        <fullName evidence="1">DNA-binding pseudobarrel domain superfamily</fullName>
    </submittedName>
</protein>
<dbReference type="PANTHER" id="PTHR34269">
    <property type="entry name" value="TRANSCRIPTION FACTOR B3-DOMAIN FAMILY-RELATED"/>
    <property type="match status" value="1"/>
</dbReference>
<dbReference type="InterPro" id="IPR051442">
    <property type="entry name" value="B3_domain"/>
</dbReference>
<name>A0A8T2C485_9BRAS</name>
<comment type="caution">
    <text evidence="1">The sequence shown here is derived from an EMBL/GenBank/DDBJ whole genome shotgun (WGS) entry which is preliminary data.</text>
</comment>
<sequence>MAQELDLELGLAPHEPWIVKKNITETDLLYGGSVILPKQEFETLIIPQMERGLVENLGHGVEVKVHIVEEGHESDDYTLTLVKCNGSYMLRGGLYDMAKANGYKPNDEIGLMWDK</sequence>
<reference evidence="1 2" key="1">
    <citation type="submission" date="2020-12" db="EMBL/GenBank/DDBJ databases">
        <title>Concerted genomic and epigenomic changes stabilize Arabidopsis allopolyploids.</title>
        <authorList>
            <person name="Chen Z."/>
        </authorList>
    </citation>
    <scope>NUCLEOTIDE SEQUENCE [LARGE SCALE GENOMIC DNA]</scope>
    <source>
        <strain evidence="1">Allo738</strain>
        <tissue evidence="1">Leaf</tissue>
    </source>
</reference>
<dbReference type="Proteomes" id="UP000694240">
    <property type="component" value="Chromosome 6"/>
</dbReference>
<accession>A0A8T2C485</accession>
<evidence type="ECO:0000313" key="2">
    <source>
        <dbReference type="Proteomes" id="UP000694240"/>
    </source>
</evidence>